<evidence type="ECO:0000313" key="1">
    <source>
        <dbReference type="EMBL" id="GKT30275.1"/>
    </source>
</evidence>
<gene>
    <name evidence="1" type="ORF">ADUPG1_005458</name>
</gene>
<sequence>LEEFICANSDDSSIVEVSEGASIECVGNELTPAEVLDIIGLDLSSSGLSDISGLRFGTNLVSLDLSGMSLDASKPASYLLMELSDLPNLQYLDVSGANIDAHSVVHNLPDTL</sequence>
<protein>
    <submittedName>
        <fullName evidence="1">Uncharacterized protein</fullName>
    </submittedName>
</protein>
<organism evidence="1 2">
    <name type="scientific">Aduncisulcus paluster</name>
    <dbReference type="NCBI Taxonomy" id="2918883"/>
    <lineage>
        <taxon>Eukaryota</taxon>
        <taxon>Metamonada</taxon>
        <taxon>Carpediemonas-like organisms</taxon>
        <taxon>Aduncisulcus</taxon>
    </lineage>
</organism>
<dbReference type="SUPFAM" id="SSF52058">
    <property type="entry name" value="L domain-like"/>
    <property type="match status" value="1"/>
</dbReference>
<keyword evidence="2" id="KW-1185">Reference proteome</keyword>
<comment type="caution">
    <text evidence="1">The sequence shown here is derived from an EMBL/GenBank/DDBJ whole genome shotgun (WGS) entry which is preliminary data.</text>
</comment>
<dbReference type="InterPro" id="IPR032675">
    <property type="entry name" value="LRR_dom_sf"/>
</dbReference>
<accession>A0ABQ5KCL0</accession>
<dbReference type="EMBL" id="BQXS01008709">
    <property type="protein sequence ID" value="GKT30275.1"/>
    <property type="molecule type" value="Genomic_DNA"/>
</dbReference>
<feature type="non-terminal residue" evidence="1">
    <location>
        <position position="1"/>
    </location>
</feature>
<reference evidence="1" key="1">
    <citation type="submission" date="2022-03" db="EMBL/GenBank/DDBJ databases">
        <title>Draft genome sequence of Aduncisulcus paluster, a free-living microaerophilic Fornicata.</title>
        <authorList>
            <person name="Yuyama I."/>
            <person name="Kume K."/>
            <person name="Tamura T."/>
            <person name="Inagaki Y."/>
            <person name="Hashimoto T."/>
        </authorList>
    </citation>
    <scope>NUCLEOTIDE SEQUENCE</scope>
    <source>
        <strain evidence="1">NY0171</strain>
    </source>
</reference>
<name>A0ABQ5KCL0_9EUKA</name>
<dbReference type="Proteomes" id="UP001057375">
    <property type="component" value="Unassembled WGS sequence"/>
</dbReference>
<evidence type="ECO:0000313" key="2">
    <source>
        <dbReference type="Proteomes" id="UP001057375"/>
    </source>
</evidence>
<proteinExistence type="predicted"/>
<feature type="non-terminal residue" evidence="1">
    <location>
        <position position="112"/>
    </location>
</feature>
<dbReference type="Gene3D" id="3.80.10.10">
    <property type="entry name" value="Ribonuclease Inhibitor"/>
    <property type="match status" value="1"/>
</dbReference>